<evidence type="ECO:0000256" key="2">
    <source>
        <dbReference type="ARBA" id="ARBA00023157"/>
    </source>
</evidence>
<keyword evidence="3" id="KW-0325">Glycoprotein</keyword>
<dbReference type="SMART" id="SM00108">
    <property type="entry name" value="B_lectin"/>
    <property type="match status" value="1"/>
</dbReference>
<name>A0A0R0H7D4_SOYBN</name>
<dbReference type="InterPro" id="IPR001480">
    <property type="entry name" value="Bulb-type_lectin_dom"/>
</dbReference>
<dbReference type="EMBL" id="CM000846">
    <property type="protein sequence ID" value="KRH21972.1"/>
    <property type="molecule type" value="Genomic_DNA"/>
</dbReference>
<evidence type="ECO:0000256" key="3">
    <source>
        <dbReference type="ARBA" id="ARBA00023180"/>
    </source>
</evidence>
<dbReference type="PANTHER" id="PTHR47976:SF115">
    <property type="entry name" value="RECEPTOR-LIKE SERINE_THREONINE-PROTEIN KINASE"/>
    <property type="match status" value="1"/>
</dbReference>
<dbReference type="Gramene" id="KRH21972">
    <property type="protein sequence ID" value="KRH21972"/>
    <property type="gene ID" value="GLYMA_13G270200"/>
</dbReference>
<evidence type="ECO:0000259" key="5">
    <source>
        <dbReference type="PROSITE" id="PS50927"/>
    </source>
</evidence>
<dbReference type="InterPro" id="IPR036426">
    <property type="entry name" value="Bulb-type_lectin_dom_sf"/>
</dbReference>
<reference evidence="6 7" key="1">
    <citation type="journal article" date="2010" name="Nature">
        <title>Genome sequence of the palaeopolyploid soybean.</title>
        <authorList>
            <person name="Schmutz J."/>
            <person name="Cannon S.B."/>
            <person name="Schlueter J."/>
            <person name="Ma J."/>
            <person name="Mitros T."/>
            <person name="Nelson W."/>
            <person name="Hyten D.L."/>
            <person name="Song Q."/>
            <person name="Thelen J.J."/>
            <person name="Cheng J."/>
            <person name="Xu D."/>
            <person name="Hellsten U."/>
            <person name="May G.D."/>
            <person name="Yu Y."/>
            <person name="Sakurai T."/>
            <person name="Umezawa T."/>
            <person name="Bhattacharyya M.K."/>
            <person name="Sandhu D."/>
            <person name="Valliyodan B."/>
            <person name="Lindquist E."/>
            <person name="Peto M."/>
            <person name="Grant D."/>
            <person name="Shu S."/>
            <person name="Goodstein D."/>
            <person name="Barry K."/>
            <person name="Futrell-Griggs M."/>
            <person name="Abernathy B."/>
            <person name="Du J."/>
            <person name="Tian Z."/>
            <person name="Zhu L."/>
            <person name="Gill N."/>
            <person name="Joshi T."/>
            <person name="Libault M."/>
            <person name="Sethuraman A."/>
            <person name="Zhang X.-C."/>
            <person name="Shinozaki K."/>
            <person name="Nguyen H.T."/>
            <person name="Wing R.A."/>
            <person name="Cregan P."/>
            <person name="Specht J."/>
            <person name="Grimwood J."/>
            <person name="Rokhsar D."/>
            <person name="Stacey G."/>
            <person name="Shoemaker R.C."/>
            <person name="Jackson S.A."/>
        </authorList>
    </citation>
    <scope>NUCLEOTIDE SEQUENCE [LARGE SCALE GENOMIC DNA]</scope>
    <source>
        <strain evidence="7">cv. Williams 82</strain>
        <tissue evidence="6">Callus</tissue>
    </source>
</reference>
<dbReference type="Gene3D" id="2.90.10.10">
    <property type="entry name" value="Bulb-type lectin domain"/>
    <property type="match status" value="1"/>
</dbReference>
<dbReference type="CDD" id="cd00028">
    <property type="entry name" value="B_lectin"/>
    <property type="match status" value="1"/>
</dbReference>
<dbReference type="PANTHER" id="PTHR47976">
    <property type="entry name" value="G-TYPE LECTIN S-RECEPTOR-LIKE SERINE/THREONINE-PROTEIN KINASE SD2-5"/>
    <property type="match status" value="1"/>
</dbReference>
<dbReference type="PROSITE" id="PS50927">
    <property type="entry name" value="BULB_LECTIN"/>
    <property type="match status" value="1"/>
</dbReference>
<dbReference type="OrthoDB" id="1884773at2759"/>
<dbReference type="STRING" id="3847.A0A0R0H7D4"/>
<feature type="chain" id="PRO_5014521509" description="Bulb-type lectin domain-containing protein" evidence="4">
    <location>
        <begin position="27"/>
        <end position="365"/>
    </location>
</feature>
<feature type="signal peptide" evidence="4">
    <location>
        <begin position="1"/>
        <end position="26"/>
    </location>
</feature>
<dbReference type="AlphaFoldDB" id="A0A0R0H7D4"/>
<dbReference type="InParanoid" id="A0A0R0H7D4"/>
<dbReference type="SUPFAM" id="SSF51110">
    <property type="entry name" value="alpha-D-mannose-specific plant lectins"/>
    <property type="match status" value="1"/>
</dbReference>
<accession>A0A0R0H7D4</accession>
<dbReference type="FunCoup" id="A0A0R0H7D4">
    <property type="interactions" value="409"/>
</dbReference>
<evidence type="ECO:0000256" key="4">
    <source>
        <dbReference type="SAM" id="SignalP"/>
    </source>
</evidence>
<dbReference type="PaxDb" id="3847-GLYMA13G34540.1"/>
<keyword evidence="1 4" id="KW-0732">Signal</keyword>
<feature type="domain" description="Bulb-type lectin" evidence="5">
    <location>
        <begin position="19"/>
        <end position="147"/>
    </location>
</feature>
<dbReference type="Pfam" id="PF01453">
    <property type="entry name" value="B_lectin"/>
    <property type="match status" value="1"/>
</dbReference>
<dbReference type="Proteomes" id="UP000008827">
    <property type="component" value="Chromosome 13"/>
</dbReference>
<protein>
    <recommendedName>
        <fullName evidence="5">Bulb-type lectin domain-containing protein</fullName>
    </recommendedName>
</protein>
<evidence type="ECO:0000313" key="8">
    <source>
        <dbReference type="Proteomes" id="UP000008827"/>
    </source>
</evidence>
<dbReference type="SMR" id="A0A0R0H7D4"/>
<keyword evidence="2" id="KW-1015">Disulfide bond</keyword>
<keyword evidence="8" id="KW-1185">Reference proteome</keyword>
<dbReference type="EnsemblPlants" id="KRH21972">
    <property type="protein sequence ID" value="KRH21972"/>
    <property type="gene ID" value="GLYMA_13G270200"/>
</dbReference>
<evidence type="ECO:0000313" key="6">
    <source>
        <dbReference type="EMBL" id="KRH21972.1"/>
    </source>
</evidence>
<dbReference type="OMA" id="ECQWPEK"/>
<reference evidence="7" key="2">
    <citation type="submission" date="2018-02" db="UniProtKB">
        <authorList>
            <consortium name="EnsemblPlants"/>
        </authorList>
    </citation>
    <scope>IDENTIFICATION</scope>
    <source>
        <strain evidence="7">Williams 82</strain>
    </source>
</reference>
<sequence length="365" mass="41266">MASLPQPKTSPLTLFFFSSFTIIAHAIVPQNETFKFENSGELGPYIVEYGVDYRMISIFNSPFHRMGLRRSEQLFRWVWEANRGNPVGENATFSLGTDGNLVLAEADGRIAWQTNTANKGVVAFRLLPNGNMVLLDAQGKFLWQSFDHPTDTLLNDQYLRPKGPSKLISRLSEKENVDGPYSLVLEPKRLALYYKSKNSPKPILYWYKLFTQQGSSSSTNEFRTMATGFGNIPVGVMGMPVNNSTLTYLRLGIDGNIRLHTYFLGVRSGVWQVTYTLFNRDSHDEFECQWPEKCGKLGNNCTAKPVKSCKARDFHCYKVEGVRHYLSKYTEGGKVRESTCGNKCTKDCKCVGCFYHGEVKVLDSL</sequence>
<gene>
    <name evidence="6" type="ORF">GLYMA_13G270200</name>
</gene>
<proteinExistence type="predicted"/>
<reference evidence="6" key="3">
    <citation type="submission" date="2018-07" db="EMBL/GenBank/DDBJ databases">
        <title>WGS assembly of Glycine max.</title>
        <authorList>
            <person name="Schmutz J."/>
            <person name="Cannon S."/>
            <person name="Schlueter J."/>
            <person name="Ma J."/>
            <person name="Mitros T."/>
            <person name="Nelson W."/>
            <person name="Hyten D."/>
            <person name="Song Q."/>
            <person name="Thelen J."/>
            <person name="Cheng J."/>
            <person name="Xu D."/>
            <person name="Hellsten U."/>
            <person name="May G."/>
            <person name="Yu Y."/>
            <person name="Sakurai T."/>
            <person name="Umezawa T."/>
            <person name="Bhattacharyya M."/>
            <person name="Sandhu D."/>
            <person name="Valliyodan B."/>
            <person name="Lindquist E."/>
            <person name="Peto M."/>
            <person name="Grant D."/>
            <person name="Shu S."/>
            <person name="Goodstein D."/>
            <person name="Barry K."/>
            <person name="Futrell-Griggs M."/>
            <person name="Abernathy B."/>
            <person name="Du J."/>
            <person name="Tian Z."/>
            <person name="Zhu L."/>
            <person name="Gill N."/>
            <person name="Joshi T."/>
            <person name="Libault M."/>
            <person name="Sethuraman A."/>
            <person name="Zhang X."/>
            <person name="Shinozaki K."/>
            <person name="Nguyen H."/>
            <person name="Wing R."/>
            <person name="Cregan P."/>
            <person name="Specht J."/>
            <person name="Grimwood J."/>
            <person name="Rokhsar D."/>
            <person name="Stacey G."/>
            <person name="Shoemaker R."/>
            <person name="Jackson S."/>
        </authorList>
    </citation>
    <scope>NUCLEOTIDE SEQUENCE</scope>
    <source>
        <tissue evidence="6">Callus</tissue>
    </source>
</reference>
<evidence type="ECO:0000313" key="7">
    <source>
        <dbReference type="EnsemblPlants" id="KRH21972"/>
    </source>
</evidence>
<evidence type="ECO:0000256" key="1">
    <source>
        <dbReference type="ARBA" id="ARBA00022729"/>
    </source>
</evidence>
<organism evidence="6">
    <name type="scientific">Glycine max</name>
    <name type="common">Soybean</name>
    <name type="synonym">Glycine hispida</name>
    <dbReference type="NCBI Taxonomy" id="3847"/>
    <lineage>
        <taxon>Eukaryota</taxon>
        <taxon>Viridiplantae</taxon>
        <taxon>Streptophyta</taxon>
        <taxon>Embryophyta</taxon>
        <taxon>Tracheophyta</taxon>
        <taxon>Spermatophyta</taxon>
        <taxon>Magnoliopsida</taxon>
        <taxon>eudicotyledons</taxon>
        <taxon>Gunneridae</taxon>
        <taxon>Pentapetalae</taxon>
        <taxon>rosids</taxon>
        <taxon>fabids</taxon>
        <taxon>Fabales</taxon>
        <taxon>Fabaceae</taxon>
        <taxon>Papilionoideae</taxon>
        <taxon>50 kb inversion clade</taxon>
        <taxon>NPAAA clade</taxon>
        <taxon>indigoferoid/millettioid clade</taxon>
        <taxon>Phaseoleae</taxon>
        <taxon>Glycine</taxon>
        <taxon>Glycine subgen. Soja</taxon>
    </lineage>
</organism>
<dbReference type="InterPro" id="IPR051343">
    <property type="entry name" value="G-type_lectin_kinases/EP1-like"/>
</dbReference>